<feature type="non-terminal residue" evidence="4">
    <location>
        <position position="280"/>
    </location>
</feature>
<keyword evidence="5" id="KW-1185">Reference proteome</keyword>
<evidence type="ECO:0000313" key="5">
    <source>
        <dbReference type="Proteomes" id="UP000295626"/>
    </source>
</evidence>
<organism evidence="4 5">
    <name type="scientific">Micromonospora fluostatini</name>
    <dbReference type="NCBI Taxonomy" id="1629071"/>
    <lineage>
        <taxon>Bacteria</taxon>
        <taxon>Bacillati</taxon>
        <taxon>Actinomycetota</taxon>
        <taxon>Actinomycetes</taxon>
        <taxon>Micromonosporales</taxon>
        <taxon>Micromonosporaceae</taxon>
        <taxon>Micromonospora</taxon>
    </lineage>
</organism>
<keyword evidence="3" id="KW-0812">Transmembrane</keyword>
<evidence type="ECO:0000313" key="4">
    <source>
        <dbReference type="EMBL" id="TDC02069.1"/>
    </source>
</evidence>
<keyword evidence="3" id="KW-1133">Transmembrane helix</keyword>
<gene>
    <name evidence="4" type="ORF">E1091_01540</name>
</gene>
<proteinExistence type="predicted"/>
<evidence type="ECO:0000256" key="3">
    <source>
        <dbReference type="SAM" id="Phobius"/>
    </source>
</evidence>
<comment type="caution">
    <text evidence="4">The sequence shown here is derived from an EMBL/GenBank/DDBJ whole genome shotgun (WGS) entry which is preliminary data.</text>
</comment>
<name>A0ABY2DLG2_9ACTN</name>
<protein>
    <submittedName>
        <fullName evidence="4">Uncharacterized protein</fullName>
    </submittedName>
</protein>
<reference evidence="4 5" key="1">
    <citation type="submission" date="2019-02" db="EMBL/GenBank/DDBJ databases">
        <title>Draft genome sequences of novel Actinobacteria.</title>
        <authorList>
            <person name="Sahin N."/>
            <person name="Ay H."/>
            <person name="Saygin H."/>
        </authorList>
    </citation>
    <scope>NUCLEOTIDE SEQUENCE [LARGE SCALE GENOMIC DNA]</scope>
    <source>
        <strain evidence="4 5">JCM 30529</strain>
    </source>
</reference>
<feature type="transmembrane region" description="Helical" evidence="3">
    <location>
        <begin position="20"/>
        <end position="42"/>
    </location>
</feature>
<keyword evidence="1" id="KW-0175">Coiled coil</keyword>
<sequence>MAPQQDTEQQDKEKVVAGGFIGFMMLAFGPAAGVVAAIAVGIERLRGQDADAVAARRATRLRRAGHEKAIRDRAKRIRKAQTQAQRIEDDLAWLAADRAARAQAREELREWKKKGRPTDETPARLSGPRRVWQAIARNHRRARLGNARFNEGFAEGYGAAKTVLANGGSLKEAATARPGVGKAVAKPADPTLAKPADSTTKPRVDPTARTDKPSPRGAEKAAPAGQGRADEPSAPEAGKPAPAGQGKTAGGGPVKPGNPAPAPGAPTLPTAPRQPAVPAT</sequence>
<feature type="compositionally biased region" description="Pro residues" evidence="2">
    <location>
        <begin position="256"/>
        <end position="266"/>
    </location>
</feature>
<evidence type="ECO:0000256" key="1">
    <source>
        <dbReference type="SAM" id="Coils"/>
    </source>
</evidence>
<feature type="compositionally biased region" description="Basic and acidic residues" evidence="2">
    <location>
        <begin position="200"/>
        <end position="219"/>
    </location>
</feature>
<feature type="coiled-coil region" evidence="1">
    <location>
        <begin position="70"/>
        <end position="114"/>
    </location>
</feature>
<dbReference type="EMBL" id="SMKE01000021">
    <property type="protein sequence ID" value="TDC02069.1"/>
    <property type="molecule type" value="Genomic_DNA"/>
</dbReference>
<keyword evidence="3" id="KW-0472">Membrane</keyword>
<feature type="region of interest" description="Disordered" evidence="2">
    <location>
        <begin position="176"/>
        <end position="280"/>
    </location>
</feature>
<evidence type="ECO:0000256" key="2">
    <source>
        <dbReference type="SAM" id="MobiDB-lite"/>
    </source>
</evidence>
<dbReference type="Proteomes" id="UP000295626">
    <property type="component" value="Unassembled WGS sequence"/>
</dbReference>
<accession>A0ABY2DLG2</accession>